<feature type="region of interest" description="Disordered" evidence="1">
    <location>
        <begin position="1"/>
        <end position="28"/>
    </location>
</feature>
<dbReference type="EMBL" id="AMWN01000004">
    <property type="protein sequence ID" value="EXJ88206.1"/>
    <property type="molecule type" value="Genomic_DNA"/>
</dbReference>
<protein>
    <submittedName>
        <fullName evidence="2">Uncharacterized protein</fullName>
    </submittedName>
</protein>
<feature type="compositionally biased region" description="Gly residues" evidence="1">
    <location>
        <begin position="1"/>
        <end position="23"/>
    </location>
</feature>
<dbReference type="GeneID" id="19160011"/>
<evidence type="ECO:0000313" key="3">
    <source>
        <dbReference type="Proteomes" id="UP000019484"/>
    </source>
</evidence>
<keyword evidence="3" id="KW-1185">Reference proteome</keyword>
<reference evidence="2 3" key="1">
    <citation type="submission" date="2013-03" db="EMBL/GenBank/DDBJ databases">
        <title>The Genome Sequence of Capronia coronata CBS 617.96.</title>
        <authorList>
            <consortium name="The Broad Institute Genomics Platform"/>
            <person name="Cuomo C."/>
            <person name="de Hoog S."/>
            <person name="Gorbushina A."/>
            <person name="Walker B."/>
            <person name="Young S.K."/>
            <person name="Zeng Q."/>
            <person name="Gargeya S."/>
            <person name="Fitzgerald M."/>
            <person name="Haas B."/>
            <person name="Abouelleil A."/>
            <person name="Allen A.W."/>
            <person name="Alvarado L."/>
            <person name="Arachchi H.M."/>
            <person name="Berlin A.M."/>
            <person name="Chapman S.B."/>
            <person name="Gainer-Dewar J."/>
            <person name="Goldberg J."/>
            <person name="Griggs A."/>
            <person name="Gujja S."/>
            <person name="Hansen M."/>
            <person name="Howarth C."/>
            <person name="Imamovic A."/>
            <person name="Ireland A."/>
            <person name="Larimer J."/>
            <person name="McCowan C."/>
            <person name="Murphy C."/>
            <person name="Pearson M."/>
            <person name="Poon T.W."/>
            <person name="Priest M."/>
            <person name="Roberts A."/>
            <person name="Saif S."/>
            <person name="Shea T."/>
            <person name="Sisk P."/>
            <person name="Sykes S."/>
            <person name="Wortman J."/>
            <person name="Nusbaum C."/>
            <person name="Birren B."/>
        </authorList>
    </citation>
    <scope>NUCLEOTIDE SEQUENCE [LARGE SCALE GENOMIC DNA]</scope>
    <source>
        <strain evidence="2 3">CBS 617.96</strain>
    </source>
</reference>
<name>W9YG16_9EURO</name>
<dbReference type="Proteomes" id="UP000019484">
    <property type="component" value="Unassembled WGS sequence"/>
</dbReference>
<organism evidence="2 3">
    <name type="scientific">Capronia coronata CBS 617.96</name>
    <dbReference type="NCBI Taxonomy" id="1182541"/>
    <lineage>
        <taxon>Eukaryota</taxon>
        <taxon>Fungi</taxon>
        <taxon>Dikarya</taxon>
        <taxon>Ascomycota</taxon>
        <taxon>Pezizomycotina</taxon>
        <taxon>Eurotiomycetes</taxon>
        <taxon>Chaetothyriomycetidae</taxon>
        <taxon>Chaetothyriales</taxon>
        <taxon>Herpotrichiellaceae</taxon>
        <taxon>Capronia</taxon>
    </lineage>
</organism>
<evidence type="ECO:0000313" key="2">
    <source>
        <dbReference type="EMBL" id="EXJ88206.1"/>
    </source>
</evidence>
<dbReference type="HOGENOM" id="CLU_047730_1_0_1"/>
<dbReference type="AlphaFoldDB" id="W9YG16"/>
<comment type="caution">
    <text evidence="2">The sequence shown here is derived from an EMBL/GenBank/DDBJ whole genome shotgun (WGS) entry which is preliminary data.</text>
</comment>
<dbReference type="RefSeq" id="XP_007724212.1">
    <property type="nucleotide sequence ID" value="XM_007726022.1"/>
</dbReference>
<dbReference type="OrthoDB" id="4161527at2759"/>
<accession>W9YG16</accession>
<evidence type="ECO:0000256" key="1">
    <source>
        <dbReference type="SAM" id="MobiDB-lite"/>
    </source>
</evidence>
<proteinExistence type="predicted"/>
<gene>
    <name evidence="2" type="ORF">A1O1_05136</name>
</gene>
<sequence length="190" mass="19023">MGGQGQDKGSSGGWMMGGSGWGGAKDSSNTQVEVSTVYQTNVVTIAPPTTIVQAQDCAAAATSVIIETTTVTAVSPCTASVVTAYVTQWMNAPPGCWCGPPPAFPSAMDMGGAAVLLGNAPVFTSTNPAFVPGLSSIPASEAVQTGVTVAAAAAVPASTTAAAVSPGVFFTTSSAGKYYWTKPIFLLYSR</sequence>